<dbReference type="Proteomes" id="UP001060215">
    <property type="component" value="Chromosome 8"/>
</dbReference>
<reference evidence="1 2" key="1">
    <citation type="journal article" date="2022" name="Plant J.">
        <title>Chromosome-level genome of Camellia lanceoleosa provides a valuable resource for understanding genome evolution and self-incompatibility.</title>
        <authorList>
            <person name="Gong W."/>
            <person name="Xiao S."/>
            <person name="Wang L."/>
            <person name="Liao Z."/>
            <person name="Chang Y."/>
            <person name="Mo W."/>
            <person name="Hu G."/>
            <person name="Li W."/>
            <person name="Zhao G."/>
            <person name="Zhu H."/>
            <person name="Hu X."/>
            <person name="Ji K."/>
            <person name="Xiang X."/>
            <person name="Song Q."/>
            <person name="Yuan D."/>
            <person name="Jin S."/>
            <person name="Zhang L."/>
        </authorList>
    </citation>
    <scope>NUCLEOTIDE SEQUENCE [LARGE SCALE GENOMIC DNA]</scope>
    <source>
        <strain evidence="1">SQ_2022a</strain>
    </source>
</reference>
<accession>A0ACC0GIA0</accession>
<organism evidence="1 2">
    <name type="scientific">Camellia lanceoleosa</name>
    <dbReference type="NCBI Taxonomy" id="1840588"/>
    <lineage>
        <taxon>Eukaryota</taxon>
        <taxon>Viridiplantae</taxon>
        <taxon>Streptophyta</taxon>
        <taxon>Embryophyta</taxon>
        <taxon>Tracheophyta</taxon>
        <taxon>Spermatophyta</taxon>
        <taxon>Magnoliopsida</taxon>
        <taxon>eudicotyledons</taxon>
        <taxon>Gunneridae</taxon>
        <taxon>Pentapetalae</taxon>
        <taxon>asterids</taxon>
        <taxon>Ericales</taxon>
        <taxon>Theaceae</taxon>
        <taxon>Camellia</taxon>
    </lineage>
</organism>
<evidence type="ECO:0000313" key="1">
    <source>
        <dbReference type="EMBL" id="KAI8000162.1"/>
    </source>
</evidence>
<gene>
    <name evidence="1" type="ORF">LOK49_LG09G00297</name>
</gene>
<dbReference type="EMBL" id="CM045765">
    <property type="protein sequence ID" value="KAI8000162.1"/>
    <property type="molecule type" value="Genomic_DNA"/>
</dbReference>
<evidence type="ECO:0000313" key="2">
    <source>
        <dbReference type="Proteomes" id="UP001060215"/>
    </source>
</evidence>
<keyword evidence="2" id="KW-1185">Reference proteome</keyword>
<comment type="caution">
    <text evidence="1">The sequence shown here is derived from an EMBL/GenBank/DDBJ whole genome shotgun (WGS) entry which is preliminary data.</text>
</comment>
<proteinExistence type="predicted"/>
<name>A0ACC0GIA0_9ERIC</name>
<protein>
    <submittedName>
        <fullName evidence="1">Uncharacterized protein</fullName>
    </submittedName>
</protein>
<sequence length="143" mass="16115">MLLTLELAYQLIDDVLDFTSTTTTLGKGSLSDIRHGIVTAPILYAVEEFPQLREVVGRGFDNPADVELVSFYVTFYMLRILCMIQQITCTYSYLCQITRELAAKHASLASVAINSLPKNDDEDVQKSRRALVDLTHRVITRTK</sequence>